<evidence type="ECO:0000313" key="2">
    <source>
        <dbReference type="Proteomes" id="UP000814033"/>
    </source>
</evidence>
<gene>
    <name evidence="1" type="ORF">FA95DRAFT_123791</name>
</gene>
<dbReference type="EMBL" id="MU275951">
    <property type="protein sequence ID" value="KAI0045465.1"/>
    <property type="molecule type" value="Genomic_DNA"/>
</dbReference>
<organism evidence="1 2">
    <name type="scientific">Auriscalpium vulgare</name>
    <dbReference type="NCBI Taxonomy" id="40419"/>
    <lineage>
        <taxon>Eukaryota</taxon>
        <taxon>Fungi</taxon>
        <taxon>Dikarya</taxon>
        <taxon>Basidiomycota</taxon>
        <taxon>Agaricomycotina</taxon>
        <taxon>Agaricomycetes</taxon>
        <taxon>Russulales</taxon>
        <taxon>Auriscalpiaceae</taxon>
        <taxon>Auriscalpium</taxon>
    </lineage>
</organism>
<evidence type="ECO:0000313" key="1">
    <source>
        <dbReference type="EMBL" id="KAI0045465.1"/>
    </source>
</evidence>
<protein>
    <submittedName>
        <fullName evidence="1">Uncharacterized protein</fullName>
    </submittedName>
</protein>
<proteinExistence type="predicted"/>
<sequence>MQTQVPLEVQLMVVEWVYRSSQHGTIDYPTLRACALVCRSWTPVAQRLLFRRVPVPKPYAEVYDIPKITIDRLLRTLRAAPYLAAHVRSLICNSAAESNADAEQDSDFGDGDVAVLALCTDVASIIFLESVSPALVSHLPTLSVRPVFIYVFGETSLVNRVIDIWPSVRVLDVDGWHAGSISLHVPSAIQALSCYTPVLTWNYWSGSGPAPPVPSLHDLHLRLIDSRLKADMDGVPSSVLAQF</sequence>
<accession>A0ACB8RPD1</accession>
<name>A0ACB8RPD1_9AGAM</name>
<comment type="caution">
    <text evidence="1">The sequence shown here is derived from an EMBL/GenBank/DDBJ whole genome shotgun (WGS) entry which is preliminary data.</text>
</comment>
<keyword evidence="2" id="KW-1185">Reference proteome</keyword>
<reference evidence="1" key="2">
    <citation type="journal article" date="2022" name="New Phytol.">
        <title>Evolutionary transition to the ectomycorrhizal habit in the genomes of a hyperdiverse lineage of mushroom-forming fungi.</title>
        <authorList>
            <person name="Looney B."/>
            <person name="Miyauchi S."/>
            <person name="Morin E."/>
            <person name="Drula E."/>
            <person name="Courty P.E."/>
            <person name="Kohler A."/>
            <person name="Kuo A."/>
            <person name="LaButti K."/>
            <person name="Pangilinan J."/>
            <person name="Lipzen A."/>
            <person name="Riley R."/>
            <person name="Andreopoulos W."/>
            <person name="He G."/>
            <person name="Johnson J."/>
            <person name="Nolan M."/>
            <person name="Tritt A."/>
            <person name="Barry K.W."/>
            <person name="Grigoriev I.V."/>
            <person name="Nagy L.G."/>
            <person name="Hibbett D."/>
            <person name="Henrissat B."/>
            <person name="Matheny P.B."/>
            <person name="Labbe J."/>
            <person name="Martin F.M."/>
        </authorList>
    </citation>
    <scope>NUCLEOTIDE SEQUENCE</scope>
    <source>
        <strain evidence="1">FP105234-sp</strain>
    </source>
</reference>
<dbReference type="Proteomes" id="UP000814033">
    <property type="component" value="Unassembled WGS sequence"/>
</dbReference>
<reference evidence="1" key="1">
    <citation type="submission" date="2021-02" db="EMBL/GenBank/DDBJ databases">
        <authorList>
            <consortium name="DOE Joint Genome Institute"/>
            <person name="Ahrendt S."/>
            <person name="Looney B.P."/>
            <person name="Miyauchi S."/>
            <person name="Morin E."/>
            <person name="Drula E."/>
            <person name="Courty P.E."/>
            <person name="Chicoki N."/>
            <person name="Fauchery L."/>
            <person name="Kohler A."/>
            <person name="Kuo A."/>
            <person name="Labutti K."/>
            <person name="Pangilinan J."/>
            <person name="Lipzen A."/>
            <person name="Riley R."/>
            <person name="Andreopoulos W."/>
            <person name="He G."/>
            <person name="Johnson J."/>
            <person name="Barry K.W."/>
            <person name="Grigoriev I.V."/>
            <person name="Nagy L."/>
            <person name="Hibbett D."/>
            <person name="Henrissat B."/>
            <person name="Matheny P.B."/>
            <person name="Labbe J."/>
            <person name="Martin F."/>
        </authorList>
    </citation>
    <scope>NUCLEOTIDE SEQUENCE</scope>
    <source>
        <strain evidence="1">FP105234-sp</strain>
    </source>
</reference>